<evidence type="ECO:0000313" key="2">
    <source>
        <dbReference type="WBParaSite" id="SPAL_0001367900.1"/>
    </source>
</evidence>
<organism evidence="1 2">
    <name type="scientific">Strongyloides papillosus</name>
    <name type="common">Intestinal threadworm</name>
    <dbReference type="NCBI Taxonomy" id="174720"/>
    <lineage>
        <taxon>Eukaryota</taxon>
        <taxon>Metazoa</taxon>
        <taxon>Ecdysozoa</taxon>
        <taxon>Nematoda</taxon>
        <taxon>Chromadorea</taxon>
        <taxon>Rhabditida</taxon>
        <taxon>Tylenchina</taxon>
        <taxon>Panagrolaimomorpha</taxon>
        <taxon>Strongyloidoidea</taxon>
        <taxon>Strongyloididae</taxon>
        <taxon>Strongyloides</taxon>
    </lineage>
</organism>
<dbReference type="WBParaSite" id="SPAL_0001367900.1">
    <property type="protein sequence ID" value="SPAL_0001367900.1"/>
    <property type="gene ID" value="SPAL_0001367900"/>
</dbReference>
<dbReference type="Proteomes" id="UP000046392">
    <property type="component" value="Unplaced"/>
</dbReference>
<name>A0A0N5C6W4_STREA</name>
<accession>A0A0N5C6W4</accession>
<reference evidence="2" key="1">
    <citation type="submission" date="2017-02" db="UniProtKB">
        <authorList>
            <consortium name="WormBaseParasite"/>
        </authorList>
    </citation>
    <scope>IDENTIFICATION</scope>
</reference>
<evidence type="ECO:0000313" key="1">
    <source>
        <dbReference type="Proteomes" id="UP000046392"/>
    </source>
</evidence>
<sequence>MKFCKVLTLFTIISTFNIVEIFAWNYKITITFRLLCYSYYTGEKYTATFYVNSKTYGYDSKTCGNEGHIEANVQASEDPLNVGKVTFIYQQHKTKNFTLGIHPDKGCKSVSIGANWYDCDFGFIDPNVLKNNLLTWK</sequence>
<dbReference type="AlphaFoldDB" id="A0A0N5C6W4"/>
<proteinExistence type="predicted"/>
<protein>
    <submittedName>
        <fullName evidence="2">C6 domain-containing protein</fullName>
    </submittedName>
</protein>
<keyword evidence="1" id="KW-1185">Reference proteome</keyword>